<organism evidence="1 2">
    <name type="scientific">Helicostylum pulchrum</name>
    <dbReference type="NCBI Taxonomy" id="562976"/>
    <lineage>
        <taxon>Eukaryota</taxon>
        <taxon>Fungi</taxon>
        <taxon>Fungi incertae sedis</taxon>
        <taxon>Mucoromycota</taxon>
        <taxon>Mucoromycotina</taxon>
        <taxon>Mucoromycetes</taxon>
        <taxon>Mucorales</taxon>
        <taxon>Mucorineae</taxon>
        <taxon>Mucoraceae</taxon>
        <taxon>Helicostylum</taxon>
    </lineage>
</organism>
<dbReference type="PANTHER" id="PTHR32094:SF5">
    <property type="entry name" value="FANCONI ANEMIA GROUP E PROTEIN"/>
    <property type="match status" value="1"/>
</dbReference>
<gene>
    <name evidence="1" type="ORF">HPULCUR_000695</name>
</gene>
<evidence type="ECO:0000313" key="1">
    <source>
        <dbReference type="EMBL" id="GAA5795339.1"/>
    </source>
</evidence>
<sequence length="348" mass="39011">MSIRELKVKKIAAIRQSLEEFPESQFSEGLKAAFQINGERQQKFIQPIVKKTDIDTIMSEPEEEETNTEDLSDLLDSLSVFTLSGSQIPTEKKTRALRNLIELSLPNLKVALKSIDIKLWSDDIVSDLNKEIMNTENIPGANATLLIHAAYYPKISELTSSAPRLLMNNILLIAKEVGKSVVDGLIVPLLFQSNLDRPQSEVITKVISESLNVSQRLTLLKAILSDGELYFSSNNENIMTSRKYLRPWGNSIFQILNTILIAQPLLSLDKPGLFDLLQPIQTIVELTPKDKSSMQLLLVLTSKYAQVLVEFDALDTIEKICQISTMFLKRSVLGQITSIKKNLPLTNN</sequence>
<proteinExistence type="predicted"/>
<evidence type="ECO:0008006" key="3">
    <source>
        <dbReference type="Google" id="ProtNLM"/>
    </source>
</evidence>
<dbReference type="PANTHER" id="PTHR32094">
    <property type="entry name" value="FANCONI ANEMIA GROUP E PROTEIN"/>
    <property type="match status" value="1"/>
</dbReference>
<comment type="caution">
    <text evidence="1">The sequence shown here is derived from an EMBL/GenBank/DDBJ whole genome shotgun (WGS) entry which is preliminary data.</text>
</comment>
<reference evidence="1 2" key="1">
    <citation type="submission" date="2024-04" db="EMBL/GenBank/DDBJ databases">
        <title>genome sequences of Mucor flavus KT1a and Helicostylum pulchrum KT1b strains isolation_sourced from the surface of a dry-aged beef.</title>
        <authorList>
            <person name="Toyotome T."/>
            <person name="Hosono M."/>
            <person name="Torimaru M."/>
            <person name="Fukuda K."/>
            <person name="Mikami N."/>
        </authorList>
    </citation>
    <scope>NUCLEOTIDE SEQUENCE [LARGE SCALE GENOMIC DNA]</scope>
    <source>
        <strain evidence="1 2">KT1b</strain>
    </source>
</reference>
<evidence type="ECO:0000313" key="2">
    <source>
        <dbReference type="Proteomes" id="UP001476247"/>
    </source>
</evidence>
<name>A0ABP9XKM1_9FUNG</name>
<protein>
    <recommendedName>
        <fullName evidence="3">Fanconi Anaemia group E protein C-terminal domain-containing protein</fullName>
    </recommendedName>
</protein>
<accession>A0ABP9XKM1</accession>
<dbReference type="Gene3D" id="1.25.40.480">
    <property type="match status" value="1"/>
</dbReference>
<dbReference type="InterPro" id="IPR039685">
    <property type="entry name" value="FANCE"/>
</dbReference>
<keyword evidence="2" id="KW-1185">Reference proteome</keyword>
<dbReference type="Proteomes" id="UP001476247">
    <property type="component" value="Unassembled WGS sequence"/>
</dbReference>
<dbReference type="EMBL" id="BAABUJ010000004">
    <property type="protein sequence ID" value="GAA5795339.1"/>
    <property type="molecule type" value="Genomic_DNA"/>
</dbReference>